<feature type="region of interest" description="Disordered" evidence="1">
    <location>
        <begin position="39"/>
        <end position="81"/>
    </location>
</feature>
<proteinExistence type="predicted"/>
<feature type="compositionally biased region" description="Low complexity" evidence="1">
    <location>
        <begin position="56"/>
        <end position="66"/>
    </location>
</feature>
<reference evidence="3" key="1">
    <citation type="journal article" date="2005" name="Nature">
        <title>The map-based sequence of the rice genome.</title>
        <authorList>
            <consortium name="International rice genome sequencing project (IRGSP)"/>
            <person name="Matsumoto T."/>
            <person name="Wu J."/>
            <person name="Kanamori H."/>
            <person name="Katayose Y."/>
            <person name="Fujisawa M."/>
            <person name="Namiki N."/>
            <person name="Mizuno H."/>
            <person name="Yamamoto K."/>
            <person name="Antonio B.A."/>
            <person name="Baba T."/>
            <person name="Sakata K."/>
            <person name="Nagamura Y."/>
            <person name="Aoki H."/>
            <person name="Arikawa K."/>
            <person name="Arita K."/>
            <person name="Bito T."/>
            <person name="Chiden Y."/>
            <person name="Fujitsuka N."/>
            <person name="Fukunaka R."/>
            <person name="Hamada M."/>
            <person name="Harada C."/>
            <person name="Hayashi A."/>
            <person name="Hijishita S."/>
            <person name="Honda M."/>
            <person name="Hosokawa S."/>
            <person name="Ichikawa Y."/>
            <person name="Idonuma A."/>
            <person name="Iijima M."/>
            <person name="Ikeda M."/>
            <person name="Ikeno M."/>
            <person name="Ito K."/>
            <person name="Ito S."/>
            <person name="Ito T."/>
            <person name="Ito Y."/>
            <person name="Ito Y."/>
            <person name="Iwabuchi A."/>
            <person name="Kamiya K."/>
            <person name="Karasawa W."/>
            <person name="Kurita K."/>
            <person name="Katagiri S."/>
            <person name="Kikuta A."/>
            <person name="Kobayashi H."/>
            <person name="Kobayashi N."/>
            <person name="Machita K."/>
            <person name="Maehara T."/>
            <person name="Masukawa M."/>
            <person name="Mizubayashi T."/>
            <person name="Mukai Y."/>
            <person name="Nagasaki H."/>
            <person name="Nagata Y."/>
            <person name="Naito S."/>
            <person name="Nakashima M."/>
            <person name="Nakama Y."/>
            <person name="Nakamichi Y."/>
            <person name="Nakamura M."/>
            <person name="Meguro A."/>
            <person name="Negishi M."/>
            <person name="Ohta I."/>
            <person name="Ohta T."/>
            <person name="Okamoto M."/>
            <person name="Ono N."/>
            <person name="Saji S."/>
            <person name="Sakaguchi M."/>
            <person name="Sakai K."/>
            <person name="Shibata M."/>
            <person name="Shimokawa T."/>
            <person name="Song J."/>
            <person name="Takazaki Y."/>
            <person name="Terasawa K."/>
            <person name="Tsugane M."/>
            <person name="Tsuji K."/>
            <person name="Ueda S."/>
            <person name="Waki K."/>
            <person name="Yamagata H."/>
            <person name="Yamamoto M."/>
            <person name="Yamamoto S."/>
            <person name="Yamane H."/>
            <person name="Yoshiki S."/>
            <person name="Yoshihara R."/>
            <person name="Yukawa K."/>
            <person name="Zhong H."/>
            <person name="Yano M."/>
            <person name="Yuan Q."/>
            <person name="Ouyang S."/>
            <person name="Liu J."/>
            <person name="Jones K.M."/>
            <person name="Gansberger K."/>
            <person name="Moffat K."/>
            <person name="Hill J."/>
            <person name="Bera J."/>
            <person name="Fadrosh D."/>
            <person name="Jin S."/>
            <person name="Johri S."/>
            <person name="Kim M."/>
            <person name="Overton L."/>
            <person name="Reardon M."/>
            <person name="Tsitrin T."/>
            <person name="Vuong H."/>
            <person name="Weaver B."/>
            <person name="Ciecko A."/>
            <person name="Tallon L."/>
            <person name="Jackson J."/>
            <person name="Pai G."/>
            <person name="Aken S.V."/>
            <person name="Utterback T."/>
            <person name="Reidmuller S."/>
            <person name="Feldblyum T."/>
            <person name="Hsiao J."/>
            <person name="Zismann V."/>
            <person name="Iobst S."/>
            <person name="de Vazeille A.R."/>
            <person name="Buell C.R."/>
            <person name="Ying K."/>
            <person name="Li Y."/>
            <person name="Lu T."/>
            <person name="Huang Y."/>
            <person name="Zhao Q."/>
            <person name="Feng Q."/>
            <person name="Zhang L."/>
            <person name="Zhu J."/>
            <person name="Weng Q."/>
            <person name="Mu J."/>
            <person name="Lu Y."/>
            <person name="Fan D."/>
            <person name="Liu Y."/>
            <person name="Guan J."/>
            <person name="Zhang Y."/>
            <person name="Yu S."/>
            <person name="Liu X."/>
            <person name="Zhang Y."/>
            <person name="Hong G."/>
            <person name="Han B."/>
            <person name="Choisne N."/>
            <person name="Demange N."/>
            <person name="Orjeda G."/>
            <person name="Samain S."/>
            <person name="Cattolico L."/>
            <person name="Pelletier E."/>
            <person name="Couloux A."/>
            <person name="Segurens B."/>
            <person name="Wincker P."/>
            <person name="D'Hont A."/>
            <person name="Scarpelli C."/>
            <person name="Weissenbach J."/>
            <person name="Salanoubat M."/>
            <person name="Quetier F."/>
            <person name="Yu Y."/>
            <person name="Kim H.R."/>
            <person name="Rambo T."/>
            <person name="Currie J."/>
            <person name="Collura K."/>
            <person name="Luo M."/>
            <person name="Yang T."/>
            <person name="Ammiraju J.S.S."/>
            <person name="Engler F."/>
            <person name="Soderlund C."/>
            <person name="Wing R.A."/>
            <person name="Palmer L.E."/>
            <person name="de la Bastide M."/>
            <person name="Spiegel L."/>
            <person name="Nascimento L."/>
            <person name="Zutavern T."/>
            <person name="O'Shaughnessy A."/>
            <person name="Dike S."/>
            <person name="Dedhia N."/>
            <person name="Preston R."/>
            <person name="Balija V."/>
            <person name="McCombie W.R."/>
            <person name="Chow T."/>
            <person name="Chen H."/>
            <person name="Chung M."/>
            <person name="Chen C."/>
            <person name="Shaw J."/>
            <person name="Wu H."/>
            <person name="Hsiao K."/>
            <person name="Chao Y."/>
            <person name="Chu M."/>
            <person name="Cheng C."/>
            <person name="Hour A."/>
            <person name="Lee P."/>
            <person name="Lin S."/>
            <person name="Lin Y."/>
            <person name="Liou J."/>
            <person name="Liu S."/>
            <person name="Hsing Y."/>
            <person name="Raghuvanshi S."/>
            <person name="Mohanty A."/>
            <person name="Bharti A.K."/>
            <person name="Gaur A."/>
            <person name="Gupta V."/>
            <person name="Kumar D."/>
            <person name="Ravi V."/>
            <person name="Vij S."/>
            <person name="Kapur A."/>
            <person name="Khurana P."/>
            <person name="Khurana P."/>
            <person name="Khurana J.P."/>
            <person name="Tyagi A.K."/>
            <person name="Gaikwad K."/>
            <person name="Singh A."/>
            <person name="Dalal V."/>
            <person name="Srivastava S."/>
            <person name="Dixit A."/>
            <person name="Pal A.K."/>
            <person name="Ghazi I.A."/>
            <person name="Yadav M."/>
            <person name="Pandit A."/>
            <person name="Bhargava A."/>
            <person name="Sureshbabu K."/>
            <person name="Batra K."/>
            <person name="Sharma T.R."/>
            <person name="Mohapatra T."/>
            <person name="Singh N.K."/>
            <person name="Messing J."/>
            <person name="Nelson A.B."/>
            <person name="Fuks G."/>
            <person name="Kavchok S."/>
            <person name="Keizer G."/>
            <person name="Linton E."/>
            <person name="Llaca V."/>
            <person name="Song R."/>
            <person name="Tanyolac B."/>
            <person name="Young S."/>
            <person name="Ho-Il K."/>
            <person name="Hahn J.H."/>
            <person name="Sangsakoo G."/>
            <person name="Vanavichit A."/>
            <person name="de Mattos Luiz.A.T."/>
            <person name="Zimmer P.D."/>
            <person name="Malone G."/>
            <person name="Dellagostin O."/>
            <person name="de Oliveira A.C."/>
            <person name="Bevan M."/>
            <person name="Bancroft I."/>
            <person name="Minx P."/>
            <person name="Cordum H."/>
            <person name="Wilson R."/>
            <person name="Cheng Z."/>
            <person name="Jin W."/>
            <person name="Jiang J."/>
            <person name="Leong S.A."/>
            <person name="Iwama H."/>
            <person name="Gojobori T."/>
            <person name="Itoh T."/>
            <person name="Niimura Y."/>
            <person name="Fujii Y."/>
            <person name="Habara T."/>
            <person name="Sakai H."/>
            <person name="Sato Y."/>
            <person name="Wilson G."/>
            <person name="Kumar K."/>
            <person name="McCouch S."/>
            <person name="Juretic N."/>
            <person name="Hoen D."/>
            <person name="Wright S."/>
            <person name="Bruskiewich R."/>
            <person name="Bureau T."/>
            <person name="Miyao A."/>
            <person name="Hirochika H."/>
            <person name="Nishikawa T."/>
            <person name="Kadowaki K."/>
            <person name="Sugiura M."/>
            <person name="Burr B."/>
            <person name="Sasaki T."/>
        </authorList>
    </citation>
    <scope>NUCLEOTIDE SEQUENCE [LARGE SCALE GENOMIC DNA]</scope>
    <source>
        <strain evidence="3">cv. Nipponbare</strain>
    </source>
</reference>
<feature type="compositionally biased region" description="Pro residues" evidence="1">
    <location>
        <begin position="212"/>
        <end position="227"/>
    </location>
</feature>
<accession>Q6YUM4</accession>
<dbReference type="Proteomes" id="UP000000763">
    <property type="component" value="Chromosome 9"/>
</dbReference>
<evidence type="ECO:0000256" key="1">
    <source>
        <dbReference type="SAM" id="MobiDB-lite"/>
    </source>
</evidence>
<dbReference type="EMBL" id="AP005860">
    <property type="protein sequence ID" value="BAD16501.1"/>
    <property type="molecule type" value="Genomic_DNA"/>
</dbReference>
<organism evidence="2 3">
    <name type="scientific">Oryza sativa subsp. japonica</name>
    <name type="common">Rice</name>
    <dbReference type="NCBI Taxonomy" id="39947"/>
    <lineage>
        <taxon>Eukaryota</taxon>
        <taxon>Viridiplantae</taxon>
        <taxon>Streptophyta</taxon>
        <taxon>Embryophyta</taxon>
        <taxon>Tracheophyta</taxon>
        <taxon>Spermatophyta</taxon>
        <taxon>Magnoliopsida</taxon>
        <taxon>Liliopsida</taxon>
        <taxon>Poales</taxon>
        <taxon>Poaceae</taxon>
        <taxon>BOP clade</taxon>
        <taxon>Oryzoideae</taxon>
        <taxon>Oryzeae</taxon>
        <taxon>Oryzinae</taxon>
        <taxon>Oryza</taxon>
        <taxon>Oryza sativa</taxon>
    </lineage>
</organism>
<reference evidence="3" key="2">
    <citation type="journal article" date="2008" name="Nucleic Acids Res.">
        <title>The rice annotation project database (RAP-DB): 2008 update.</title>
        <authorList>
            <consortium name="The rice annotation project (RAP)"/>
        </authorList>
    </citation>
    <scope>GENOME REANNOTATION</scope>
    <source>
        <strain evidence="3">cv. Nipponbare</strain>
    </source>
</reference>
<feature type="compositionally biased region" description="Basic and acidic residues" evidence="1">
    <location>
        <begin position="248"/>
        <end position="259"/>
    </location>
</feature>
<name>Q6YUM4_ORYSJ</name>
<gene>
    <name evidence="2" type="primary">OJ1134_E08.29</name>
</gene>
<feature type="region of interest" description="Disordered" evidence="1">
    <location>
        <begin position="178"/>
        <end position="261"/>
    </location>
</feature>
<sequence>MWPLASFQHEEKREKEKKGMPVMLQRLLCAPGINPIDLTASGAPLQPSDRQREEPAAVAGATTGAAPLSQAEANKKSKQRIPAPIGEIQNVSLSEQNNTYNMHILWCFSASAIFANEIIDSPPSRGEWDGLVLGEEYSSQIRDQPIRPNLADELVPPGTSGWRDDALLALGRWWARAKADGSSDGGGGGLGDGGSRGGEGGSGDGDGCGNRAPPPGRPRWWPRPGPRSRPTAPSSARQRWGLTAMRPWEAKEKEREPGKERRRHLLAVAEREVRAEAEAAIVALPACPLVPLLHLLVVRL</sequence>
<feature type="compositionally biased region" description="Gly residues" evidence="1">
    <location>
        <begin position="183"/>
        <end position="208"/>
    </location>
</feature>
<protein>
    <submittedName>
        <fullName evidence="2">Uncharacterized protein</fullName>
    </submittedName>
</protein>
<evidence type="ECO:0000313" key="2">
    <source>
        <dbReference type="EMBL" id="BAD16501.1"/>
    </source>
</evidence>
<dbReference type="AlphaFoldDB" id="Q6YUM4"/>
<evidence type="ECO:0000313" key="3">
    <source>
        <dbReference type="Proteomes" id="UP000000763"/>
    </source>
</evidence>